<comment type="caution">
    <text evidence="2">The sequence shown here is derived from an EMBL/GenBank/DDBJ whole genome shotgun (WGS) entry which is preliminary data.</text>
</comment>
<evidence type="ECO:0000256" key="1">
    <source>
        <dbReference type="SAM" id="SignalP"/>
    </source>
</evidence>
<evidence type="ECO:0000313" key="2">
    <source>
        <dbReference type="EMBL" id="GEE01412.1"/>
    </source>
</evidence>
<sequence length="193" mass="19596">MSTRIRVGAVIGAIGAVASVASGVGTAQAWTTATGHPASGMVDGTTPTVSLTNTTGDEFNCVVYLYGYDKLPKLQQMKPLTEKLLELPPASAEAKDAEVKAAALAAEIGDPTAFGGRAVPIGQTVDVAWWSGPTVKAPAYTVQSVCTIEGLGTGSIGDYDVQVFGIGTPPDTGSSDVFGSVEGVLPDFGELFG</sequence>
<keyword evidence="3" id="KW-1185">Reference proteome</keyword>
<feature type="signal peptide" evidence="1">
    <location>
        <begin position="1"/>
        <end position="29"/>
    </location>
</feature>
<dbReference type="RefSeq" id="WP_161895211.1">
    <property type="nucleotide sequence ID" value="NZ_BJOV01000003.1"/>
</dbReference>
<organism evidence="2 3">
    <name type="scientific">Gordonia spumicola</name>
    <dbReference type="NCBI Taxonomy" id="589161"/>
    <lineage>
        <taxon>Bacteria</taxon>
        <taxon>Bacillati</taxon>
        <taxon>Actinomycetota</taxon>
        <taxon>Actinomycetes</taxon>
        <taxon>Mycobacteriales</taxon>
        <taxon>Gordoniaceae</taxon>
        <taxon>Gordonia</taxon>
    </lineage>
</organism>
<dbReference type="Proteomes" id="UP000444960">
    <property type="component" value="Unassembled WGS sequence"/>
</dbReference>
<protein>
    <submittedName>
        <fullName evidence="2">Uncharacterized protein</fullName>
    </submittedName>
</protein>
<gene>
    <name evidence="2" type="ORF">nbrc107696_18580</name>
</gene>
<dbReference type="EMBL" id="BJOV01000003">
    <property type="protein sequence ID" value="GEE01412.1"/>
    <property type="molecule type" value="Genomic_DNA"/>
</dbReference>
<accession>A0A7I9V874</accession>
<name>A0A7I9V874_9ACTN</name>
<feature type="chain" id="PRO_5029702979" evidence="1">
    <location>
        <begin position="30"/>
        <end position="193"/>
    </location>
</feature>
<dbReference type="AlphaFoldDB" id="A0A7I9V874"/>
<reference evidence="3" key="1">
    <citation type="submission" date="2019-06" db="EMBL/GenBank/DDBJ databases">
        <title>Gordonia isolated from sludge of a wastewater treatment plant.</title>
        <authorList>
            <person name="Tamura T."/>
            <person name="Aoyama K."/>
            <person name="Kang Y."/>
            <person name="Saito S."/>
            <person name="Akiyama N."/>
            <person name="Yazawa K."/>
            <person name="Gonoi T."/>
            <person name="Mikami Y."/>
        </authorList>
    </citation>
    <scope>NUCLEOTIDE SEQUENCE [LARGE SCALE GENOMIC DNA]</scope>
    <source>
        <strain evidence="3">NBRC 107696</strain>
    </source>
</reference>
<evidence type="ECO:0000313" key="3">
    <source>
        <dbReference type="Proteomes" id="UP000444960"/>
    </source>
</evidence>
<keyword evidence="1" id="KW-0732">Signal</keyword>
<proteinExistence type="predicted"/>